<accession>A0ACC3A1W4</accession>
<gene>
    <name evidence="1" type="ORF">H2198_006806</name>
</gene>
<name>A0ACC3A1W4_9EURO</name>
<dbReference type="EMBL" id="JAPDRQ010000131">
    <property type="protein sequence ID" value="KAJ9654126.1"/>
    <property type="molecule type" value="Genomic_DNA"/>
</dbReference>
<organism evidence="1 2">
    <name type="scientific">Neophaeococcomyces mojaviensis</name>
    <dbReference type="NCBI Taxonomy" id="3383035"/>
    <lineage>
        <taxon>Eukaryota</taxon>
        <taxon>Fungi</taxon>
        <taxon>Dikarya</taxon>
        <taxon>Ascomycota</taxon>
        <taxon>Pezizomycotina</taxon>
        <taxon>Eurotiomycetes</taxon>
        <taxon>Chaetothyriomycetidae</taxon>
        <taxon>Chaetothyriales</taxon>
        <taxon>Chaetothyriales incertae sedis</taxon>
        <taxon>Neophaeococcomyces</taxon>
    </lineage>
</organism>
<sequence length="542" mass="62198">MSSEDHIDHVDVLLVGAGFGSFTLLNKLRKLGYSVKIYEKGAASGGIWYWNCYPGARVDSDTPIYQLFDKELWEDFTFKERYAGGPELRRYFNHIEKKWHVSDHITYNKHVDGATFDETSHKWMVECSDGSYLSCSWFIPCIGFASRRYTPPFPGLGNFRGDIYHTAVWPQHGVNLKNKRIAQIGTGASGIQVIQEIGDKAKELTIFQRTPNYCLPMNQRLLDPEEEERKKKEGKYEEEFEKTRHTFSGFTYDFLQKNTLDDSPEDREKFYHKLLIEEAGFKFWLGTYKDMLFDQKANDEAYKFWRNSVLKRISDPEKQALLAPENPPHPWGTKRPSLEQRFYEVVDQPHIKIIDVNKHPVQEVTSTGIKTDLGETEVDVIILATGFDSVTGSLAQLNIQGVKGGTIADHWKDGTKTSMGIAIPEFPNMFFLYGPQAPTAFSNGPSCTQFQAEFLAKFLEKVKAEKITRVEATEEYEADWCRRMQEKWDITLFPLAKSWYQGANIPGRKVEPLNWAGGMPEYVASLAKSIENNYEGWRIAKA</sequence>
<reference evidence="1" key="1">
    <citation type="submission" date="2022-10" db="EMBL/GenBank/DDBJ databases">
        <title>Culturing micro-colonial fungi from biological soil crusts in the Mojave desert and describing Neophaeococcomyces mojavensis, and introducing the new genera and species Taxawa tesnikishii.</title>
        <authorList>
            <person name="Kurbessoian T."/>
            <person name="Stajich J.E."/>
        </authorList>
    </citation>
    <scope>NUCLEOTIDE SEQUENCE</scope>
    <source>
        <strain evidence="1">JES_112</strain>
    </source>
</reference>
<comment type="caution">
    <text evidence="1">The sequence shown here is derived from an EMBL/GenBank/DDBJ whole genome shotgun (WGS) entry which is preliminary data.</text>
</comment>
<evidence type="ECO:0000313" key="2">
    <source>
        <dbReference type="Proteomes" id="UP001172386"/>
    </source>
</evidence>
<keyword evidence="2" id="KW-1185">Reference proteome</keyword>
<dbReference type="Proteomes" id="UP001172386">
    <property type="component" value="Unassembled WGS sequence"/>
</dbReference>
<evidence type="ECO:0000313" key="1">
    <source>
        <dbReference type="EMBL" id="KAJ9654126.1"/>
    </source>
</evidence>
<protein>
    <submittedName>
        <fullName evidence="1">Uncharacterized protein</fullName>
    </submittedName>
</protein>
<proteinExistence type="predicted"/>